<evidence type="ECO:0000313" key="2">
    <source>
        <dbReference type="EMBL" id="CAG9332838.1"/>
    </source>
</evidence>
<dbReference type="GO" id="GO:0020037">
    <property type="term" value="F:heme binding"/>
    <property type="evidence" value="ECO:0007669"/>
    <property type="project" value="InterPro"/>
</dbReference>
<dbReference type="AlphaFoldDB" id="A0AAU9K2S5"/>
<dbReference type="EMBL" id="CAJZBQ010000055">
    <property type="protein sequence ID" value="CAG9332838.1"/>
    <property type="molecule type" value="Genomic_DNA"/>
</dbReference>
<feature type="region of interest" description="Disordered" evidence="1">
    <location>
        <begin position="411"/>
        <end position="439"/>
    </location>
</feature>
<dbReference type="InterPro" id="IPR009050">
    <property type="entry name" value="Globin-like_sf"/>
</dbReference>
<evidence type="ECO:0000313" key="3">
    <source>
        <dbReference type="Proteomes" id="UP001162131"/>
    </source>
</evidence>
<comment type="caution">
    <text evidence="2">The sequence shown here is derived from an EMBL/GenBank/DDBJ whole genome shotgun (WGS) entry which is preliminary data.</text>
</comment>
<dbReference type="SUPFAM" id="SSF46458">
    <property type="entry name" value="Globin-like"/>
    <property type="match status" value="1"/>
</dbReference>
<dbReference type="Proteomes" id="UP001162131">
    <property type="component" value="Unassembled WGS sequence"/>
</dbReference>
<reference evidence="2" key="1">
    <citation type="submission" date="2021-09" db="EMBL/GenBank/DDBJ databases">
        <authorList>
            <consortium name="AG Swart"/>
            <person name="Singh M."/>
            <person name="Singh A."/>
            <person name="Seah K."/>
            <person name="Emmerich C."/>
        </authorList>
    </citation>
    <scope>NUCLEOTIDE SEQUENCE</scope>
    <source>
        <strain evidence="2">ATCC30299</strain>
    </source>
</reference>
<evidence type="ECO:0000256" key="1">
    <source>
        <dbReference type="SAM" id="MobiDB-lite"/>
    </source>
</evidence>
<protein>
    <submittedName>
        <fullName evidence="2">Uncharacterized protein</fullName>
    </submittedName>
</protein>
<sequence length="694" mass="80241">MDDIPKILEHLNDIHQNEYERDEIVHFGEDLRSLITESSKSFYSINPENNMISRVNNLLQKQGCHQELDLFSMLVKNMNSVKLNVNIPTTMLRTDHNLYFIQYKKDKKSVQVRECTKDEFFNLTTTKNDPGFPSFIYKVPEKNKFVLFTTDSAIKTWNLSEEDAQIQHFVQSKTNPATITRVLWRLGMKTKYFTITNRKKAFVRSNKKSSTLVSSLSAKRCKMMNNISSDFKYSNMILPTSQSVNNPFKGRMVTKLKTLTTIKEDPKDDENKIFKTYSTTLLPKVKDEIDSPLTMASEFNAKERNKDYLVLTKDIESCYASESYMKIFEIEYMVEQLIEFLNSEAFKYRAIKGIVLDFIKDKSNNWFLLDCKDYCTECHMNLECDTSKKIRGKLEKEKTLATASDIVDSPSLSQQDLDLPTPSTEDVKAESEGEAEVEDYDPTSEITACPFKIRSKPKKIDFNAVTEKQFIERLNKVNEKIDRINQLKTPTCITPVSKEESIKEYCKSFHYTFTELNGSNANSPKLKCPMNFGNSEPDTSSSEDKDLIYTRNVVMAGVDNYDEMAMNIKISKIKQQDIVKKYGGKDFWSKFIVSLYNKILATPLLNRHFASSTIESFEKIVEGMFKIVSAKINLELRRKLKQSHHVKGITYEEFNCYTDLFELTLTEFNVDEEDKAGIMSEVKLMKSLICRKPS</sequence>
<name>A0AAU9K2S5_9CILI</name>
<dbReference type="GO" id="GO:0019825">
    <property type="term" value="F:oxygen binding"/>
    <property type="evidence" value="ECO:0007669"/>
    <property type="project" value="InterPro"/>
</dbReference>
<feature type="compositionally biased region" description="Polar residues" evidence="1">
    <location>
        <begin position="411"/>
        <end position="424"/>
    </location>
</feature>
<dbReference type="InterPro" id="IPR012292">
    <property type="entry name" value="Globin/Proto"/>
</dbReference>
<keyword evidence="3" id="KW-1185">Reference proteome</keyword>
<organism evidence="2 3">
    <name type="scientific">Blepharisma stoltei</name>
    <dbReference type="NCBI Taxonomy" id="1481888"/>
    <lineage>
        <taxon>Eukaryota</taxon>
        <taxon>Sar</taxon>
        <taxon>Alveolata</taxon>
        <taxon>Ciliophora</taxon>
        <taxon>Postciliodesmatophora</taxon>
        <taxon>Heterotrichea</taxon>
        <taxon>Heterotrichida</taxon>
        <taxon>Blepharismidae</taxon>
        <taxon>Blepharisma</taxon>
    </lineage>
</organism>
<gene>
    <name evidence="2" type="ORF">BSTOLATCC_MIC57125</name>
</gene>
<accession>A0AAU9K2S5</accession>
<dbReference type="Gene3D" id="1.10.490.10">
    <property type="entry name" value="Globins"/>
    <property type="match status" value="1"/>
</dbReference>
<proteinExistence type="predicted"/>